<comment type="caution">
    <text evidence="9">The sequence shown here is derived from an EMBL/GenBank/DDBJ whole genome shotgun (WGS) entry which is preliminary data.</text>
</comment>
<dbReference type="CDD" id="cd06261">
    <property type="entry name" value="TM_PBP2"/>
    <property type="match status" value="1"/>
</dbReference>
<sequence length="292" mass="31922">MTKKKKSIYPLWVILPAIVVYTIFSVVPIVISLVCSFTDWNMGRLYTPVFRGLANYVELLKDPVFLRSIGNTFLFALATTVLKTVVGFLLALAMVKKIPGRGLMRTIYYAPCVISITVVGVLFKAILANKGLLNNVLQMIGCSGLAHDWLGSYGTAMGSVIMVETWMWAGFNMFIFISGLQAIPQDYYESATLDGATGFEKLKNITLPLIVPSMTVVVTLSVAGGLKVFDIIYVITNGGPGFDTQVLATYTYQSFSLGFLGESAAGSVILAVIVVIISFTMNHYLTKREVEM</sequence>
<protein>
    <submittedName>
        <fullName evidence="9">Sugar ABC transporter permease</fullName>
    </submittedName>
</protein>
<dbReference type="EMBL" id="JAOQJL010000001">
    <property type="protein sequence ID" value="MCU6763808.1"/>
    <property type="molecule type" value="Genomic_DNA"/>
</dbReference>
<proteinExistence type="inferred from homology"/>
<dbReference type="Gene3D" id="1.10.3720.10">
    <property type="entry name" value="MetI-like"/>
    <property type="match status" value="1"/>
</dbReference>
<dbReference type="PROSITE" id="PS50928">
    <property type="entry name" value="ABC_TM1"/>
    <property type="match status" value="1"/>
</dbReference>
<feature type="transmembrane region" description="Helical" evidence="7">
    <location>
        <begin position="264"/>
        <end position="285"/>
    </location>
</feature>
<keyword evidence="6 7" id="KW-0472">Membrane</keyword>
<feature type="transmembrane region" description="Helical" evidence="7">
    <location>
        <begin position="107"/>
        <end position="127"/>
    </location>
</feature>
<feature type="transmembrane region" description="Helical" evidence="7">
    <location>
        <begin position="73"/>
        <end position="95"/>
    </location>
</feature>
<dbReference type="PANTHER" id="PTHR30193:SF37">
    <property type="entry name" value="INNER MEMBRANE ABC TRANSPORTER PERMEASE PROTEIN YCJO"/>
    <property type="match status" value="1"/>
</dbReference>
<feature type="transmembrane region" description="Helical" evidence="7">
    <location>
        <begin position="205"/>
        <end position="226"/>
    </location>
</feature>
<evidence type="ECO:0000256" key="4">
    <source>
        <dbReference type="ARBA" id="ARBA00022692"/>
    </source>
</evidence>
<feature type="transmembrane region" description="Helical" evidence="7">
    <location>
        <begin position="12"/>
        <end position="34"/>
    </location>
</feature>
<keyword evidence="10" id="KW-1185">Reference proteome</keyword>
<comment type="subcellular location">
    <subcellularLocation>
        <location evidence="1 7">Cell membrane</location>
        <topology evidence="1 7">Multi-pass membrane protein</topology>
    </subcellularLocation>
</comment>
<feature type="transmembrane region" description="Helical" evidence="7">
    <location>
        <begin position="166"/>
        <end position="184"/>
    </location>
</feature>
<comment type="similarity">
    <text evidence="7">Belongs to the binding-protein-dependent transport system permease family.</text>
</comment>
<keyword evidence="3" id="KW-1003">Cell membrane</keyword>
<keyword evidence="4 7" id="KW-0812">Transmembrane</keyword>
<dbReference type="Proteomes" id="UP001652409">
    <property type="component" value="Unassembled WGS sequence"/>
</dbReference>
<dbReference type="SUPFAM" id="SSF160964">
    <property type="entry name" value="MalF N-terminal region-like"/>
    <property type="match status" value="1"/>
</dbReference>
<dbReference type="SUPFAM" id="SSF161098">
    <property type="entry name" value="MetI-like"/>
    <property type="match status" value="1"/>
</dbReference>
<evidence type="ECO:0000313" key="9">
    <source>
        <dbReference type="EMBL" id="MCU6763808.1"/>
    </source>
</evidence>
<evidence type="ECO:0000259" key="8">
    <source>
        <dbReference type="PROSITE" id="PS50928"/>
    </source>
</evidence>
<evidence type="ECO:0000256" key="7">
    <source>
        <dbReference type="RuleBase" id="RU363032"/>
    </source>
</evidence>
<dbReference type="PANTHER" id="PTHR30193">
    <property type="entry name" value="ABC TRANSPORTER PERMEASE PROTEIN"/>
    <property type="match status" value="1"/>
</dbReference>
<accession>A0ABT2TNK5</accession>
<evidence type="ECO:0000256" key="6">
    <source>
        <dbReference type="ARBA" id="ARBA00023136"/>
    </source>
</evidence>
<gene>
    <name evidence="9" type="ORF">OCV61_00080</name>
</gene>
<keyword evidence="2 7" id="KW-0813">Transport</keyword>
<evidence type="ECO:0000256" key="3">
    <source>
        <dbReference type="ARBA" id="ARBA00022475"/>
    </source>
</evidence>
<evidence type="ECO:0000256" key="2">
    <source>
        <dbReference type="ARBA" id="ARBA00022448"/>
    </source>
</evidence>
<dbReference type="InterPro" id="IPR035906">
    <property type="entry name" value="MetI-like_sf"/>
</dbReference>
<dbReference type="InterPro" id="IPR051393">
    <property type="entry name" value="ABC_transporter_permease"/>
</dbReference>
<reference evidence="9 10" key="1">
    <citation type="journal article" date="2021" name="ISME Commun">
        <title>Automated analysis of genomic sequences facilitates high-throughput and comprehensive description of bacteria.</title>
        <authorList>
            <person name="Hitch T.C.A."/>
        </authorList>
    </citation>
    <scope>NUCLEOTIDE SEQUENCE [LARGE SCALE GENOMIC DNA]</scope>
    <source>
        <strain evidence="9 10">Sanger_23</strain>
    </source>
</reference>
<keyword evidence="5 7" id="KW-1133">Transmembrane helix</keyword>
<evidence type="ECO:0000256" key="5">
    <source>
        <dbReference type="ARBA" id="ARBA00022989"/>
    </source>
</evidence>
<name>A0ABT2TNK5_9FIRM</name>
<feature type="domain" description="ABC transmembrane type-1" evidence="8">
    <location>
        <begin position="69"/>
        <end position="281"/>
    </location>
</feature>
<dbReference type="InterPro" id="IPR000515">
    <property type="entry name" value="MetI-like"/>
</dbReference>
<dbReference type="RefSeq" id="WP_158420006.1">
    <property type="nucleotide sequence ID" value="NZ_JAOQJL010000001.1"/>
</dbReference>
<evidence type="ECO:0000313" key="10">
    <source>
        <dbReference type="Proteomes" id="UP001652409"/>
    </source>
</evidence>
<dbReference type="Pfam" id="PF00528">
    <property type="entry name" value="BPD_transp_1"/>
    <property type="match status" value="1"/>
</dbReference>
<organism evidence="9 10">
    <name type="scientific">Blautia ammoniilytica</name>
    <dbReference type="NCBI Taxonomy" id="2981782"/>
    <lineage>
        <taxon>Bacteria</taxon>
        <taxon>Bacillati</taxon>
        <taxon>Bacillota</taxon>
        <taxon>Clostridia</taxon>
        <taxon>Lachnospirales</taxon>
        <taxon>Lachnospiraceae</taxon>
        <taxon>Blautia</taxon>
    </lineage>
</organism>
<evidence type="ECO:0000256" key="1">
    <source>
        <dbReference type="ARBA" id="ARBA00004651"/>
    </source>
</evidence>